<protein>
    <submittedName>
        <fullName evidence="2">Uncharacterized protein</fullName>
    </submittedName>
</protein>
<name>A0A5B7G1E0_PORTR</name>
<reference evidence="2 3" key="1">
    <citation type="submission" date="2019-05" db="EMBL/GenBank/DDBJ databases">
        <title>Another draft genome of Portunus trituberculatus and its Hox gene families provides insights of decapod evolution.</title>
        <authorList>
            <person name="Jeong J.-H."/>
            <person name="Song I."/>
            <person name="Kim S."/>
            <person name="Choi T."/>
            <person name="Kim D."/>
            <person name="Ryu S."/>
            <person name="Kim W."/>
        </authorList>
    </citation>
    <scope>NUCLEOTIDE SEQUENCE [LARGE SCALE GENOMIC DNA]</scope>
    <source>
        <tissue evidence="2">Muscle</tissue>
    </source>
</reference>
<dbReference type="AlphaFoldDB" id="A0A5B7G1E0"/>
<organism evidence="2 3">
    <name type="scientific">Portunus trituberculatus</name>
    <name type="common">Swimming crab</name>
    <name type="synonym">Neptunus trituberculatus</name>
    <dbReference type="NCBI Taxonomy" id="210409"/>
    <lineage>
        <taxon>Eukaryota</taxon>
        <taxon>Metazoa</taxon>
        <taxon>Ecdysozoa</taxon>
        <taxon>Arthropoda</taxon>
        <taxon>Crustacea</taxon>
        <taxon>Multicrustacea</taxon>
        <taxon>Malacostraca</taxon>
        <taxon>Eumalacostraca</taxon>
        <taxon>Eucarida</taxon>
        <taxon>Decapoda</taxon>
        <taxon>Pleocyemata</taxon>
        <taxon>Brachyura</taxon>
        <taxon>Eubrachyura</taxon>
        <taxon>Portunoidea</taxon>
        <taxon>Portunidae</taxon>
        <taxon>Portuninae</taxon>
        <taxon>Portunus</taxon>
    </lineage>
</organism>
<proteinExistence type="predicted"/>
<evidence type="ECO:0000313" key="2">
    <source>
        <dbReference type="EMBL" id="MPC51375.1"/>
    </source>
</evidence>
<evidence type="ECO:0000313" key="3">
    <source>
        <dbReference type="Proteomes" id="UP000324222"/>
    </source>
</evidence>
<dbReference type="Proteomes" id="UP000324222">
    <property type="component" value="Unassembled WGS sequence"/>
</dbReference>
<comment type="caution">
    <text evidence="2">The sequence shown here is derived from an EMBL/GenBank/DDBJ whole genome shotgun (WGS) entry which is preliminary data.</text>
</comment>
<evidence type="ECO:0000256" key="1">
    <source>
        <dbReference type="SAM" id="MobiDB-lite"/>
    </source>
</evidence>
<dbReference type="EMBL" id="VSRR010010135">
    <property type="protein sequence ID" value="MPC51375.1"/>
    <property type="molecule type" value="Genomic_DNA"/>
</dbReference>
<gene>
    <name evidence="2" type="ORF">E2C01_045219</name>
</gene>
<feature type="compositionally biased region" description="Polar residues" evidence="1">
    <location>
        <begin position="150"/>
        <end position="160"/>
    </location>
</feature>
<feature type="region of interest" description="Disordered" evidence="1">
    <location>
        <begin position="124"/>
        <end position="160"/>
    </location>
</feature>
<sequence length="160" mass="17900">MLHPCELEKEESIMLLQSHNLWRVYKGETRTDGHRMPDRVAGIRRLASLPHHPPFLTSPIATPTPTPPKPFTLAALPHLCTHRKTLPLTTSPHTTTTQPHQHSHHQQLHLSTTPAALPHHCTHLDTGPFTASPHNTTTPAFCHPSHKRTPSQQQQHKIAG</sequence>
<keyword evidence="3" id="KW-1185">Reference proteome</keyword>
<accession>A0A5B7G1E0</accession>